<proteinExistence type="predicted"/>
<dbReference type="EMBL" id="JAAZHI010000123">
    <property type="protein sequence ID" value="NLA55798.1"/>
    <property type="molecule type" value="Genomic_DNA"/>
</dbReference>
<comment type="caution">
    <text evidence="2">The sequence shown here is derived from an EMBL/GenBank/DDBJ whole genome shotgun (WGS) entry which is preliminary data.</text>
</comment>
<accession>A0A7X6PND4</accession>
<keyword evidence="1" id="KW-0812">Transmembrane</keyword>
<organism evidence="2 3">
    <name type="scientific">Corynebacterium humireducens</name>
    <dbReference type="NCBI Taxonomy" id="1223514"/>
    <lineage>
        <taxon>Bacteria</taxon>
        <taxon>Bacillati</taxon>
        <taxon>Actinomycetota</taxon>
        <taxon>Actinomycetes</taxon>
        <taxon>Mycobacteriales</taxon>
        <taxon>Corynebacteriaceae</taxon>
        <taxon>Corynebacterium</taxon>
    </lineage>
</organism>
<keyword evidence="1" id="KW-0472">Membrane</keyword>
<sequence>MTTSLTVDPALRRAAVAAASPLRGGRLWGGLAGLTGGGLGGLLATGNVGDAAGPAAVLLVMLSLAVAVVTARYLSTRRRVAQHYEPGSELVMSELPHGGVSVRTAAGTYSFTDDAPRQHRGPDFVWLGGRRDGLLLPAQLVPAA</sequence>
<dbReference type="AlphaFoldDB" id="A0A7X6PND4"/>
<reference evidence="2 3" key="1">
    <citation type="journal article" date="2020" name="Biotechnol. Biofuels">
        <title>New insights from the biogas microbiome by comprehensive genome-resolved metagenomics of nearly 1600 species originating from multiple anaerobic digesters.</title>
        <authorList>
            <person name="Campanaro S."/>
            <person name="Treu L."/>
            <person name="Rodriguez-R L.M."/>
            <person name="Kovalovszki A."/>
            <person name="Ziels R.M."/>
            <person name="Maus I."/>
            <person name="Zhu X."/>
            <person name="Kougias P.G."/>
            <person name="Basile A."/>
            <person name="Luo G."/>
            <person name="Schluter A."/>
            <person name="Konstantinidis K.T."/>
            <person name="Angelidaki I."/>
        </authorList>
    </citation>
    <scope>NUCLEOTIDE SEQUENCE [LARGE SCALE GENOMIC DNA]</scope>
    <source>
        <strain evidence="2">AS15tlH2ME_198</strain>
    </source>
</reference>
<name>A0A7X6PND4_9CORY</name>
<protein>
    <submittedName>
        <fullName evidence="2">Uncharacterized protein</fullName>
    </submittedName>
</protein>
<dbReference type="Proteomes" id="UP000557899">
    <property type="component" value="Unassembled WGS sequence"/>
</dbReference>
<keyword evidence="1" id="KW-1133">Transmembrane helix</keyword>
<evidence type="ECO:0000313" key="3">
    <source>
        <dbReference type="Proteomes" id="UP000557899"/>
    </source>
</evidence>
<feature type="transmembrane region" description="Helical" evidence="1">
    <location>
        <begin position="51"/>
        <end position="74"/>
    </location>
</feature>
<evidence type="ECO:0000256" key="1">
    <source>
        <dbReference type="SAM" id="Phobius"/>
    </source>
</evidence>
<gene>
    <name evidence="2" type="ORF">GX859_05805</name>
</gene>
<evidence type="ECO:0000313" key="2">
    <source>
        <dbReference type="EMBL" id="NLA55798.1"/>
    </source>
</evidence>
<feature type="transmembrane region" description="Helical" evidence="1">
    <location>
        <begin position="27"/>
        <end position="45"/>
    </location>
</feature>